<dbReference type="PANTHER" id="PTHR11081">
    <property type="entry name" value="FLAP ENDONUCLEASE FAMILY MEMBER"/>
    <property type="match status" value="1"/>
</dbReference>
<dbReference type="PANTHER" id="PTHR11081:SF32">
    <property type="entry name" value="POST-TRANSCRIPTIONAL REGULATOR MKT1"/>
    <property type="match status" value="1"/>
</dbReference>
<dbReference type="EMBL" id="MU853401">
    <property type="protein sequence ID" value="KAK4138682.1"/>
    <property type="molecule type" value="Genomic_DNA"/>
</dbReference>
<name>A0AAN6ZHJ9_9PEZI</name>
<evidence type="ECO:0000313" key="6">
    <source>
        <dbReference type="Proteomes" id="UP001304895"/>
    </source>
</evidence>
<reference evidence="5" key="2">
    <citation type="submission" date="2023-05" db="EMBL/GenBank/DDBJ databases">
        <authorList>
            <consortium name="Lawrence Berkeley National Laboratory"/>
            <person name="Steindorff A."/>
            <person name="Hensen N."/>
            <person name="Bonometti L."/>
            <person name="Westerberg I."/>
            <person name="Brannstrom I.O."/>
            <person name="Guillou S."/>
            <person name="Cros-Aarteil S."/>
            <person name="Calhoun S."/>
            <person name="Haridas S."/>
            <person name="Kuo A."/>
            <person name="Mondo S."/>
            <person name="Pangilinan J."/>
            <person name="Riley R."/>
            <person name="Labutti K."/>
            <person name="Andreopoulos B."/>
            <person name="Lipzen A."/>
            <person name="Chen C."/>
            <person name="Yanf M."/>
            <person name="Daum C."/>
            <person name="Ng V."/>
            <person name="Clum A."/>
            <person name="Ohm R."/>
            <person name="Martin F."/>
            <person name="Silar P."/>
            <person name="Natvig D."/>
            <person name="Lalanne C."/>
            <person name="Gautier V."/>
            <person name="Ament-Velasquez S.L."/>
            <person name="Kruys A."/>
            <person name="Hutchinson M.I."/>
            <person name="Powell A.J."/>
            <person name="Barry K."/>
            <person name="Miller A.N."/>
            <person name="Grigoriev I.V."/>
            <person name="Debuchy R."/>
            <person name="Gladieux P."/>
            <person name="Thoren M.H."/>
            <person name="Johannesson H."/>
        </authorList>
    </citation>
    <scope>NUCLEOTIDE SEQUENCE</scope>
    <source>
        <strain evidence="5">CBS 123565</strain>
    </source>
</reference>
<keyword evidence="6" id="KW-1185">Reference proteome</keyword>
<sequence>MGDPFIFNQAVYVAPPPIPPSLPLTLKPRAHSLSDLEDCSIAVDATYYLQLHLDALPGNEPLLPALGGLTGIQGRIENELDLWKAHRITPFFIFDGQSVVGQEETAVKRGLEGIAKTDVAWELYFNSRADEAVAAFGQNISSFPTRALYPLLQSILKLRDLHFLVPPFNAAAQIAYFDMCDSDQCAGIMGPAELLLYPIRDCIIRQIDWENKLVYAVSKKHILKTLNVSESLFVDVFLMTGTSFLPPFPPLADQTIIKTQPYTVADAVNMLRTADKSVTLVCTSFHDILKSQEPNWLDKYRKARMAVDHFTYITEDGEVKVHDPEHLTKDNHEYLGIQLPAELFHYLNTGLISPRVLSWITHGQLQVPPTLDGVVSDEYKKLVTTQSVRIKEAALSLIIPRLNRGIGYKNIAMKVWYDSNFSYTVWDRHATTVNFAPQVASWSIREAAFSTHFPQFAHGSILSEVRALKNPEFIPLTRASNAYKLKSVESAAVVKSICIWRFLHIRGYVDDQHELTKWGSALAAALSALEPTVNKYTNFPHLYESVLVAFELIRFDILNAKNKHEELRGLPLNGSEDDQSSLLLISRCASLLKLRHEANGYTGPLSKNLLAFRSLVSEVRSADRDLIEAILAFMFLYAQAKRNRDDGWELSHQLPFLYDPDVALGIAVKTYFDDITPNDPLKEQKKASFPAGYVPYALAFAEDLDIACNFFDALYAGVTALDAKALSAADRATWDKAANFLESRR</sequence>
<protein>
    <submittedName>
        <fullName evidence="5">Nuclease-like protein</fullName>
    </submittedName>
</protein>
<dbReference type="PRINTS" id="PR00853">
    <property type="entry name" value="XPGRADSUPER"/>
</dbReference>
<dbReference type="AlphaFoldDB" id="A0AAN6ZHJ9"/>
<dbReference type="InterPro" id="IPR006084">
    <property type="entry name" value="XPG/Rad2"/>
</dbReference>
<dbReference type="Gene3D" id="3.40.50.1010">
    <property type="entry name" value="5'-nuclease"/>
    <property type="match status" value="1"/>
</dbReference>
<evidence type="ECO:0000259" key="3">
    <source>
        <dbReference type="Pfam" id="PF12246"/>
    </source>
</evidence>
<dbReference type="Pfam" id="PF12246">
    <property type="entry name" value="MKT1_C"/>
    <property type="match status" value="1"/>
</dbReference>
<keyword evidence="1" id="KW-0810">Translation regulation</keyword>
<dbReference type="CDD" id="cd09858">
    <property type="entry name" value="PIN_MKT1"/>
    <property type="match status" value="1"/>
</dbReference>
<dbReference type="InterPro" id="IPR037314">
    <property type="entry name" value="MKT1_H3TH"/>
</dbReference>
<dbReference type="InterPro" id="IPR022040">
    <property type="entry name" value="MKT1_N"/>
</dbReference>
<reference evidence="5" key="1">
    <citation type="journal article" date="2023" name="Mol. Phylogenet. Evol.">
        <title>Genome-scale phylogeny and comparative genomics of the fungal order Sordariales.</title>
        <authorList>
            <person name="Hensen N."/>
            <person name="Bonometti L."/>
            <person name="Westerberg I."/>
            <person name="Brannstrom I.O."/>
            <person name="Guillou S."/>
            <person name="Cros-Aarteil S."/>
            <person name="Calhoun S."/>
            <person name="Haridas S."/>
            <person name="Kuo A."/>
            <person name="Mondo S."/>
            <person name="Pangilinan J."/>
            <person name="Riley R."/>
            <person name="LaButti K."/>
            <person name="Andreopoulos B."/>
            <person name="Lipzen A."/>
            <person name="Chen C."/>
            <person name="Yan M."/>
            <person name="Daum C."/>
            <person name="Ng V."/>
            <person name="Clum A."/>
            <person name="Steindorff A."/>
            <person name="Ohm R.A."/>
            <person name="Martin F."/>
            <person name="Silar P."/>
            <person name="Natvig D.O."/>
            <person name="Lalanne C."/>
            <person name="Gautier V."/>
            <person name="Ament-Velasquez S.L."/>
            <person name="Kruys A."/>
            <person name="Hutchinson M.I."/>
            <person name="Powell A.J."/>
            <person name="Barry K."/>
            <person name="Miller A.N."/>
            <person name="Grigoriev I.V."/>
            <person name="Debuchy R."/>
            <person name="Gladieux P."/>
            <person name="Hiltunen Thoren M."/>
            <person name="Johannesson H."/>
        </authorList>
    </citation>
    <scope>NUCLEOTIDE SEQUENCE</scope>
    <source>
        <strain evidence="5">CBS 123565</strain>
    </source>
</reference>
<evidence type="ECO:0000256" key="2">
    <source>
        <dbReference type="ARBA" id="ARBA00024023"/>
    </source>
</evidence>
<evidence type="ECO:0000313" key="5">
    <source>
        <dbReference type="EMBL" id="KAK4138682.1"/>
    </source>
</evidence>
<comment type="caution">
    <text evidence="5">The sequence shown here is derived from an EMBL/GenBank/DDBJ whole genome shotgun (WGS) entry which is preliminary data.</text>
</comment>
<evidence type="ECO:0000256" key="1">
    <source>
        <dbReference type="ARBA" id="ARBA00022845"/>
    </source>
</evidence>
<gene>
    <name evidence="5" type="ORF">BT67DRAFT_369274</name>
</gene>
<evidence type="ECO:0000259" key="4">
    <source>
        <dbReference type="Pfam" id="PF12247"/>
    </source>
</evidence>
<dbReference type="InterPro" id="IPR022039">
    <property type="entry name" value="MKT1_C"/>
</dbReference>
<dbReference type="SUPFAM" id="SSF88723">
    <property type="entry name" value="PIN domain-like"/>
    <property type="match status" value="1"/>
</dbReference>
<proteinExistence type="inferred from homology"/>
<dbReference type="Proteomes" id="UP001304895">
    <property type="component" value="Unassembled WGS sequence"/>
</dbReference>
<feature type="domain" description="Post-transcriptional regulator MKT1 N-terminal" evidence="4">
    <location>
        <begin position="329"/>
        <end position="417"/>
    </location>
</feature>
<dbReference type="Pfam" id="PF12247">
    <property type="entry name" value="MKT1_N"/>
    <property type="match status" value="1"/>
</dbReference>
<organism evidence="5 6">
    <name type="scientific">Trichocladium antarcticum</name>
    <dbReference type="NCBI Taxonomy" id="1450529"/>
    <lineage>
        <taxon>Eukaryota</taxon>
        <taxon>Fungi</taxon>
        <taxon>Dikarya</taxon>
        <taxon>Ascomycota</taxon>
        <taxon>Pezizomycotina</taxon>
        <taxon>Sordariomycetes</taxon>
        <taxon>Sordariomycetidae</taxon>
        <taxon>Sordariales</taxon>
        <taxon>Chaetomiaceae</taxon>
        <taxon>Trichocladium</taxon>
    </lineage>
</organism>
<accession>A0AAN6ZHJ9</accession>
<dbReference type="GO" id="GO:0003730">
    <property type="term" value="F:mRNA 3'-UTR binding"/>
    <property type="evidence" value="ECO:0007669"/>
    <property type="project" value="TreeGrafter"/>
</dbReference>
<feature type="domain" description="Post-transcriptional regulator MKT1 C-terminal" evidence="3">
    <location>
        <begin position="501"/>
        <end position="742"/>
    </location>
</feature>
<comment type="similarity">
    <text evidence="2">Belongs to the XPG/RAD2 endonuclease family.</text>
</comment>
<dbReference type="GO" id="GO:0006417">
    <property type="term" value="P:regulation of translation"/>
    <property type="evidence" value="ECO:0007669"/>
    <property type="project" value="UniProtKB-KW"/>
</dbReference>
<dbReference type="CDD" id="cd09902">
    <property type="entry name" value="H3TH_MKT1"/>
    <property type="match status" value="1"/>
</dbReference>
<dbReference type="InterPro" id="IPR029060">
    <property type="entry name" value="PIN-like_dom_sf"/>
</dbReference>